<keyword evidence="4" id="KW-0969">Cilium</keyword>
<proteinExistence type="predicted"/>
<dbReference type="Pfam" id="PF11527">
    <property type="entry name" value="ARL2_Bind_BART"/>
    <property type="match status" value="1"/>
</dbReference>
<protein>
    <recommendedName>
        <fullName evidence="7">BART domain-containing protein</fullName>
    </recommendedName>
</protein>
<evidence type="ECO:0000256" key="4">
    <source>
        <dbReference type="ARBA" id="ARBA00023069"/>
    </source>
</evidence>
<dbReference type="InterPro" id="IPR042541">
    <property type="entry name" value="BART_sf"/>
</dbReference>
<dbReference type="GO" id="GO:0005929">
    <property type="term" value="C:cilium"/>
    <property type="evidence" value="ECO:0007669"/>
    <property type="project" value="UniProtKB-SubCell"/>
</dbReference>
<feature type="domain" description="BART" evidence="7">
    <location>
        <begin position="4"/>
        <end position="110"/>
    </location>
</feature>
<keyword evidence="5" id="KW-0966">Cell projection</keyword>
<dbReference type="GO" id="GO:0005737">
    <property type="term" value="C:cytoplasm"/>
    <property type="evidence" value="ECO:0007669"/>
    <property type="project" value="UniProtKB-SubCell"/>
</dbReference>
<name>A0A7S0U476_HEMAN</name>
<dbReference type="Gene3D" id="1.20.1520.10">
    <property type="entry name" value="ADP-ribosylation factor-like 2-binding protein, domain"/>
    <property type="match status" value="1"/>
</dbReference>
<feature type="region of interest" description="Disordered" evidence="6">
    <location>
        <begin position="114"/>
        <end position="152"/>
    </location>
</feature>
<evidence type="ECO:0000259" key="7">
    <source>
        <dbReference type="Pfam" id="PF11527"/>
    </source>
</evidence>
<dbReference type="InterPro" id="IPR023379">
    <property type="entry name" value="BART_dom"/>
</dbReference>
<evidence type="ECO:0000256" key="3">
    <source>
        <dbReference type="ARBA" id="ARBA00022490"/>
    </source>
</evidence>
<accession>A0A7S0U476</accession>
<reference evidence="8" key="1">
    <citation type="submission" date="2021-01" db="EMBL/GenBank/DDBJ databases">
        <authorList>
            <person name="Corre E."/>
            <person name="Pelletier E."/>
            <person name="Niang G."/>
            <person name="Scheremetjew M."/>
            <person name="Finn R."/>
            <person name="Kale V."/>
            <person name="Holt S."/>
            <person name="Cochrane G."/>
            <person name="Meng A."/>
            <person name="Brown T."/>
            <person name="Cohen L."/>
        </authorList>
    </citation>
    <scope>NUCLEOTIDE SEQUENCE</scope>
    <source>
        <strain evidence="8">CCMP441</strain>
    </source>
</reference>
<keyword evidence="3" id="KW-0963">Cytoplasm</keyword>
<evidence type="ECO:0000256" key="5">
    <source>
        <dbReference type="ARBA" id="ARBA00023273"/>
    </source>
</evidence>
<organism evidence="8">
    <name type="scientific">Hemiselmis andersenii</name>
    <name type="common">Cryptophyte alga</name>
    <dbReference type="NCBI Taxonomy" id="464988"/>
    <lineage>
        <taxon>Eukaryota</taxon>
        <taxon>Cryptophyceae</taxon>
        <taxon>Cryptomonadales</taxon>
        <taxon>Hemiselmidaceae</taxon>
        <taxon>Hemiselmis</taxon>
    </lineage>
</organism>
<evidence type="ECO:0000313" key="8">
    <source>
        <dbReference type="EMBL" id="CAD8748773.1"/>
    </source>
</evidence>
<gene>
    <name evidence="8" type="ORF">HAND1043_LOCUS15270</name>
</gene>
<comment type="subcellular location">
    <subcellularLocation>
        <location evidence="1">Cell projection</location>
        <location evidence="1">Cilium</location>
    </subcellularLocation>
    <subcellularLocation>
        <location evidence="2">Cytoplasm</location>
    </subcellularLocation>
</comment>
<evidence type="ECO:0000256" key="6">
    <source>
        <dbReference type="SAM" id="MobiDB-lite"/>
    </source>
</evidence>
<feature type="compositionally biased region" description="Acidic residues" evidence="6">
    <location>
        <begin position="115"/>
        <end position="144"/>
    </location>
</feature>
<sequence>MSDLYQQLATYLETSGFQEKLFDFLGNECAEMSSVADTGEEQSLEMYAVYQKYTAMFDDMFEEFMREIGASSVEEMQERLQTEMSEKEQSNRFYEALLASMEYSKFAQLVKNFLEADEDGDEDEDEDEDKGVQDGEGESEDGEDGGGAGDGV</sequence>
<evidence type="ECO:0000256" key="2">
    <source>
        <dbReference type="ARBA" id="ARBA00004496"/>
    </source>
</evidence>
<dbReference type="AlphaFoldDB" id="A0A7S0U476"/>
<evidence type="ECO:0000256" key="1">
    <source>
        <dbReference type="ARBA" id="ARBA00004138"/>
    </source>
</evidence>
<dbReference type="EMBL" id="HBFK01024853">
    <property type="protein sequence ID" value="CAD8748773.1"/>
    <property type="molecule type" value="Transcribed_RNA"/>
</dbReference>